<keyword evidence="1" id="KW-0812">Transmembrane</keyword>
<dbReference type="Proteomes" id="UP000600565">
    <property type="component" value="Unassembled WGS sequence"/>
</dbReference>
<keyword evidence="1" id="KW-0472">Membrane</keyword>
<feature type="transmembrane region" description="Helical" evidence="1">
    <location>
        <begin position="102"/>
        <end position="126"/>
    </location>
</feature>
<sequence length="221" mass="26185">MIINKFLLLICLVLLICIFIAQIVHYYFDREEINFNEDLQNQIKGLKNKKISVSKYWELITKIDGLKGSLNNKLEKLDYLNNYHEEKELIYMKNILEKQVSFNIFLQTLSISFFIAFFTVGSTLIFNFTNQVGTALNEYTNETLETFNSDEMVGDKEKYFEKLNQSMDIKIDTIKSMFNYGLIGISIFIIIFLIYKAYYDNKISKVKEYLSWVEYLIETKK</sequence>
<gene>
    <name evidence="2" type="ORF">H9632_02700</name>
</gene>
<keyword evidence="1" id="KW-1133">Transmembrane helix</keyword>
<proteinExistence type="predicted"/>
<keyword evidence="3" id="KW-1185">Reference proteome</keyword>
<accession>A0ABR8XJ81</accession>
<evidence type="ECO:0000256" key="1">
    <source>
        <dbReference type="SAM" id="Phobius"/>
    </source>
</evidence>
<protein>
    <submittedName>
        <fullName evidence="2">Uncharacterized protein</fullName>
    </submittedName>
</protein>
<feature type="transmembrane region" description="Helical" evidence="1">
    <location>
        <begin position="6"/>
        <end position="28"/>
    </location>
</feature>
<name>A0ABR8XJ81_9BACL</name>
<organism evidence="2 3">
    <name type="scientific">Solibacillus merdavium</name>
    <dbReference type="NCBI Taxonomy" id="2762218"/>
    <lineage>
        <taxon>Bacteria</taxon>
        <taxon>Bacillati</taxon>
        <taxon>Bacillota</taxon>
        <taxon>Bacilli</taxon>
        <taxon>Bacillales</taxon>
        <taxon>Caryophanaceae</taxon>
        <taxon>Solibacillus</taxon>
    </lineage>
</organism>
<evidence type="ECO:0000313" key="3">
    <source>
        <dbReference type="Proteomes" id="UP000600565"/>
    </source>
</evidence>
<dbReference type="RefSeq" id="WP_191702572.1">
    <property type="nucleotide sequence ID" value="NZ_JACSPW010000001.1"/>
</dbReference>
<reference evidence="2 3" key="1">
    <citation type="submission" date="2020-08" db="EMBL/GenBank/DDBJ databases">
        <title>A Genomic Blueprint of the Chicken Gut Microbiome.</title>
        <authorList>
            <person name="Gilroy R."/>
            <person name="Ravi A."/>
            <person name="Getino M."/>
            <person name="Pursley I."/>
            <person name="Horton D.L."/>
            <person name="Alikhan N.-F."/>
            <person name="Baker D."/>
            <person name="Gharbi K."/>
            <person name="Hall N."/>
            <person name="Watson M."/>
            <person name="Adriaenssens E.M."/>
            <person name="Foster-Nyarko E."/>
            <person name="Jarju S."/>
            <person name="Secka A."/>
            <person name="Antonio M."/>
            <person name="Oren A."/>
            <person name="Chaudhuri R."/>
            <person name="La Ragione R.M."/>
            <person name="Hildebrand F."/>
            <person name="Pallen M.J."/>
        </authorList>
    </citation>
    <scope>NUCLEOTIDE SEQUENCE [LARGE SCALE GENOMIC DNA]</scope>
    <source>
        <strain evidence="2 3">Sa1YVA6</strain>
    </source>
</reference>
<feature type="transmembrane region" description="Helical" evidence="1">
    <location>
        <begin position="177"/>
        <end position="195"/>
    </location>
</feature>
<comment type="caution">
    <text evidence="2">The sequence shown here is derived from an EMBL/GenBank/DDBJ whole genome shotgun (WGS) entry which is preliminary data.</text>
</comment>
<dbReference type="EMBL" id="JACSPW010000001">
    <property type="protein sequence ID" value="MBD8031963.1"/>
    <property type="molecule type" value="Genomic_DNA"/>
</dbReference>
<evidence type="ECO:0000313" key="2">
    <source>
        <dbReference type="EMBL" id="MBD8031963.1"/>
    </source>
</evidence>